<dbReference type="SUPFAM" id="SSF46785">
    <property type="entry name" value="Winged helix' DNA-binding domain"/>
    <property type="match status" value="1"/>
</dbReference>
<gene>
    <name evidence="3" type="ORF">JCM19241_2655</name>
</gene>
<evidence type="ECO:0000259" key="2">
    <source>
        <dbReference type="PROSITE" id="PS50931"/>
    </source>
</evidence>
<dbReference type="PANTHER" id="PTHR30537">
    <property type="entry name" value="HTH-TYPE TRANSCRIPTIONAL REGULATOR"/>
    <property type="match status" value="1"/>
</dbReference>
<evidence type="ECO:0000313" key="4">
    <source>
        <dbReference type="Proteomes" id="UP000031666"/>
    </source>
</evidence>
<reference evidence="3 4" key="1">
    <citation type="submission" date="2015-01" db="EMBL/GenBank/DDBJ databases">
        <title>Vibrio sp. C94 JCM 19241 whole genome shotgun sequence.</title>
        <authorList>
            <person name="Sawabe T."/>
            <person name="Meirelles P."/>
            <person name="Feng G."/>
            <person name="Sayaka M."/>
            <person name="Hattori M."/>
            <person name="Ohkuma M."/>
        </authorList>
    </citation>
    <scope>NUCLEOTIDE SEQUENCE [LARGE SCALE GENOMIC DNA]</scope>
    <source>
        <strain evidence="4">JCM 19241</strain>
    </source>
</reference>
<name>A0A0B8Q125_9VIBR</name>
<dbReference type="PROSITE" id="PS50931">
    <property type="entry name" value="HTH_LYSR"/>
    <property type="match status" value="1"/>
</dbReference>
<protein>
    <submittedName>
        <fullName evidence="3">Glycine cleavage system transcriptional activator</fullName>
    </submittedName>
</protein>
<dbReference type="InterPro" id="IPR036388">
    <property type="entry name" value="WH-like_DNA-bd_sf"/>
</dbReference>
<dbReference type="Pfam" id="PF00126">
    <property type="entry name" value="HTH_1"/>
    <property type="match status" value="1"/>
</dbReference>
<feature type="domain" description="HTH lysR-type" evidence="2">
    <location>
        <begin position="1"/>
        <end position="43"/>
    </location>
</feature>
<comment type="similarity">
    <text evidence="1">Belongs to the LysR transcriptional regulatory family.</text>
</comment>
<dbReference type="Proteomes" id="UP000031666">
    <property type="component" value="Unassembled WGS sequence"/>
</dbReference>
<evidence type="ECO:0000256" key="1">
    <source>
        <dbReference type="ARBA" id="ARBA00009437"/>
    </source>
</evidence>
<accession>A0A0B8Q125</accession>
<proteinExistence type="inferred from homology"/>
<sequence length="105" mass="11972">MSFTDAALELNVTQSAVSRQVKQLEQGLKTQLVTRMHRSIELTARGSELFSVLQRNYQTVQALIESWHSNQQQRIVIKPHSVTPRALFCPRSSNCKSAIQSMKSW</sequence>
<dbReference type="InterPro" id="IPR058163">
    <property type="entry name" value="LysR-type_TF_proteobact-type"/>
</dbReference>
<dbReference type="GO" id="GO:0003700">
    <property type="term" value="F:DNA-binding transcription factor activity"/>
    <property type="evidence" value="ECO:0007669"/>
    <property type="project" value="InterPro"/>
</dbReference>
<dbReference type="EMBL" id="BBSC01000001">
    <property type="protein sequence ID" value="GAM73200.1"/>
    <property type="molecule type" value="Genomic_DNA"/>
</dbReference>
<dbReference type="InterPro" id="IPR036390">
    <property type="entry name" value="WH_DNA-bd_sf"/>
</dbReference>
<reference evidence="3 4" key="2">
    <citation type="submission" date="2015-01" db="EMBL/GenBank/DDBJ databases">
        <authorList>
            <consortium name="NBRP consortium"/>
            <person name="Sawabe T."/>
            <person name="Meirelles P."/>
            <person name="Feng G."/>
            <person name="Sayaka M."/>
            <person name="Hattori M."/>
            <person name="Ohkuma M."/>
        </authorList>
    </citation>
    <scope>NUCLEOTIDE SEQUENCE [LARGE SCALE GENOMIC DNA]</scope>
    <source>
        <strain evidence="4">JCM 19241</strain>
    </source>
</reference>
<dbReference type="PANTHER" id="PTHR30537:SF5">
    <property type="entry name" value="HTH-TYPE TRANSCRIPTIONAL ACTIVATOR TTDR-RELATED"/>
    <property type="match status" value="1"/>
</dbReference>
<comment type="caution">
    <text evidence="3">The sequence shown here is derived from an EMBL/GenBank/DDBJ whole genome shotgun (WGS) entry which is preliminary data.</text>
</comment>
<dbReference type="STRING" id="1481914.JCM19241_2655"/>
<dbReference type="Gene3D" id="1.10.10.10">
    <property type="entry name" value="Winged helix-like DNA-binding domain superfamily/Winged helix DNA-binding domain"/>
    <property type="match status" value="1"/>
</dbReference>
<organism evidence="3 4">
    <name type="scientific">Vibrio ishigakensis</name>
    <dbReference type="NCBI Taxonomy" id="1481914"/>
    <lineage>
        <taxon>Bacteria</taxon>
        <taxon>Pseudomonadati</taxon>
        <taxon>Pseudomonadota</taxon>
        <taxon>Gammaproteobacteria</taxon>
        <taxon>Vibrionales</taxon>
        <taxon>Vibrionaceae</taxon>
        <taxon>Vibrio</taxon>
    </lineage>
</organism>
<dbReference type="PRINTS" id="PR00039">
    <property type="entry name" value="HTHLYSR"/>
</dbReference>
<dbReference type="InterPro" id="IPR000847">
    <property type="entry name" value="LysR_HTH_N"/>
</dbReference>
<dbReference type="AlphaFoldDB" id="A0A0B8Q125"/>
<evidence type="ECO:0000313" key="3">
    <source>
        <dbReference type="EMBL" id="GAM73200.1"/>
    </source>
</evidence>